<comment type="subcellular location">
    <subcellularLocation>
        <location evidence="1 7">Cell membrane</location>
        <topology evidence="1 7">Multi-pass membrane protein</topology>
    </subcellularLocation>
</comment>
<keyword evidence="3" id="KW-1003">Cell membrane</keyword>
<evidence type="ECO:0000259" key="8">
    <source>
        <dbReference type="PROSITE" id="PS50928"/>
    </source>
</evidence>
<evidence type="ECO:0000313" key="9">
    <source>
        <dbReference type="EMBL" id="EPX83455.1"/>
    </source>
</evidence>
<feature type="transmembrane region" description="Helical" evidence="7">
    <location>
        <begin position="270"/>
        <end position="297"/>
    </location>
</feature>
<proteinExistence type="inferred from homology"/>
<dbReference type="Gene3D" id="1.10.3720.10">
    <property type="entry name" value="MetI-like"/>
    <property type="match status" value="1"/>
</dbReference>
<dbReference type="PANTHER" id="PTHR43163">
    <property type="entry name" value="DIPEPTIDE TRANSPORT SYSTEM PERMEASE PROTEIN DPPB-RELATED"/>
    <property type="match status" value="1"/>
</dbReference>
<dbReference type="GO" id="GO:0071916">
    <property type="term" value="F:dipeptide transmembrane transporter activity"/>
    <property type="evidence" value="ECO:0007669"/>
    <property type="project" value="TreeGrafter"/>
</dbReference>
<dbReference type="InterPro" id="IPR035906">
    <property type="entry name" value="MetI-like_sf"/>
</dbReference>
<dbReference type="InterPro" id="IPR000515">
    <property type="entry name" value="MetI-like"/>
</dbReference>
<evidence type="ECO:0000256" key="3">
    <source>
        <dbReference type="ARBA" id="ARBA00022475"/>
    </source>
</evidence>
<dbReference type="GO" id="GO:0005886">
    <property type="term" value="C:plasma membrane"/>
    <property type="evidence" value="ECO:0007669"/>
    <property type="project" value="UniProtKB-SubCell"/>
</dbReference>
<comment type="caution">
    <text evidence="9">The sequence shown here is derived from an EMBL/GenBank/DDBJ whole genome shotgun (WGS) entry which is preliminary data.</text>
</comment>
<keyword evidence="5 7" id="KW-1133">Transmembrane helix</keyword>
<feature type="domain" description="ABC transmembrane type-1" evidence="8">
    <location>
        <begin position="93"/>
        <end position="294"/>
    </location>
</feature>
<gene>
    <name evidence="9" type="ORF">Salmuc_02063</name>
</gene>
<keyword evidence="2 7" id="KW-0813">Transport</keyword>
<dbReference type="STRING" id="1123237.Salmuc_02063"/>
<dbReference type="OrthoDB" id="9807402at2"/>
<dbReference type="Proteomes" id="UP000015347">
    <property type="component" value="Unassembled WGS sequence"/>
</dbReference>
<sequence length="309" mass="34254">MTWISLKLLRALVTMWLVLTFVFFVLRLSGDPTMVLLPDDVDQATRDFYRAKWGLDLPLWEQYTSYLRALLQGDFGVSFRNNLDAFQVVWERVPKTALLGLASIAVALLIGMPLGVLAAVYRNSWLDRIVMSIAVFGFSMPNFFLGILLILIFSLKLRVLPSSGSGTWQHLIMPAATLGTGFAAQIARYTRSSMIEVLSKAYMRTARSKGASLGQRVVRHALPNASVPVVTVLGIKIGEMLGWAVVTETVFAWPGIGRLLTSAVATRDLAVVQCIMIILAFTMVMANMLVDLIYGWLDPRVRVGRRAQA</sequence>
<keyword evidence="4 7" id="KW-0812">Transmembrane</keyword>
<organism evidence="9 10">
    <name type="scientific">Salipiger mucosus DSM 16094</name>
    <dbReference type="NCBI Taxonomy" id="1123237"/>
    <lineage>
        <taxon>Bacteria</taxon>
        <taxon>Pseudomonadati</taxon>
        <taxon>Pseudomonadota</taxon>
        <taxon>Alphaproteobacteria</taxon>
        <taxon>Rhodobacterales</taxon>
        <taxon>Roseobacteraceae</taxon>
        <taxon>Salipiger</taxon>
    </lineage>
</organism>
<protein>
    <submittedName>
        <fullName evidence="9">Dipeptide transport system permease protein DppB</fullName>
    </submittedName>
</protein>
<evidence type="ECO:0000256" key="1">
    <source>
        <dbReference type="ARBA" id="ARBA00004651"/>
    </source>
</evidence>
<feature type="transmembrane region" description="Helical" evidence="7">
    <location>
        <begin position="133"/>
        <end position="155"/>
    </location>
</feature>
<feature type="transmembrane region" description="Helical" evidence="7">
    <location>
        <begin position="97"/>
        <end position="121"/>
    </location>
</feature>
<comment type="similarity">
    <text evidence="7">Belongs to the binding-protein-dependent transport system permease family.</text>
</comment>
<keyword evidence="10" id="KW-1185">Reference proteome</keyword>
<dbReference type="SUPFAM" id="SSF161098">
    <property type="entry name" value="MetI-like"/>
    <property type="match status" value="1"/>
</dbReference>
<dbReference type="PROSITE" id="PS50928">
    <property type="entry name" value="ABC_TM1"/>
    <property type="match status" value="1"/>
</dbReference>
<dbReference type="eggNOG" id="COG0601">
    <property type="taxonomic scope" value="Bacteria"/>
</dbReference>
<dbReference type="Pfam" id="PF00528">
    <property type="entry name" value="BPD_transp_1"/>
    <property type="match status" value="1"/>
</dbReference>
<dbReference type="RefSeq" id="WP_020042042.1">
    <property type="nucleotide sequence ID" value="NZ_KE557274.1"/>
</dbReference>
<dbReference type="HOGENOM" id="CLU_036879_0_0_5"/>
<keyword evidence="6 7" id="KW-0472">Membrane</keyword>
<feature type="transmembrane region" description="Helical" evidence="7">
    <location>
        <begin position="12"/>
        <end position="30"/>
    </location>
</feature>
<dbReference type="EMBL" id="APVH01000015">
    <property type="protein sequence ID" value="EPX83455.1"/>
    <property type="molecule type" value="Genomic_DNA"/>
</dbReference>
<evidence type="ECO:0000256" key="2">
    <source>
        <dbReference type="ARBA" id="ARBA00022448"/>
    </source>
</evidence>
<feature type="transmembrane region" description="Helical" evidence="7">
    <location>
        <begin position="167"/>
        <end position="187"/>
    </location>
</feature>
<name>S9RZN0_9RHOB</name>
<dbReference type="PANTHER" id="PTHR43163:SF6">
    <property type="entry name" value="DIPEPTIDE TRANSPORT SYSTEM PERMEASE PROTEIN DPPB-RELATED"/>
    <property type="match status" value="1"/>
</dbReference>
<dbReference type="CDD" id="cd06261">
    <property type="entry name" value="TM_PBP2"/>
    <property type="match status" value="1"/>
</dbReference>
<evidence type="ECO:0000256" key="7">
    <source>
        <dbReference type="RuleBase" id="RU363032"/>
    </source>
</evidence>
<dbReference type="AlphaFoldDB" id="S9RZN0"/>
<accession>S9RZN0</accession>
<evidence type="ECO:0000256" key="4">
    <source>
        <dbReference type="ARBA" id="ARBA00022692"/>
    </source>
</evidence>
<evidence type="ECO:0000256" key="6">
    <source>
        <dbReference type="ARBA" id="ARBA00023136"/>
    </source>
</evidence>
<reference evidence="10" key="1">
    <citation type="journal article" date="2014" name="Stand. Genomic Sci.">
        <title>Genome sequence of the exopolysaccharide-producing Salipiger mucosus type strain (DSM 16094(T)), a moderately halophilic member of the Roseobacter clade.</title>
        <authorList>
            <person name="Riedel T."/>
            <person name="Spring S."/>
            <person name="Fiebig A."/>
            <person name="Petersen J."/>
            <person name="Kyrpides N.C."/>
            <person name="Goker M."/>
            <person name="Klenk H.P."/>
        </authorList>
    </citation>
    <scope>NUCLEOTIDE SEQUENCE [LARGE SCALE GENOMIC DNA]</scope>
    <source>
        <strain evidence="10">DSM 16094</strain>
    </source>
</reference>
<evidence type="ECO:0000313" key="10">
    <source>
        <dbReference type="Proteomes" id="UP000015347"/>
    </source>
</evidence>
<evidence type="ECO:0000256" key="5">
    <source>
        <dbReference type="ARBA" id="ARBA00022989"/>
    </source>
</evidence>